<dbReference type="Gene3D" id="1.10.472.10">
    <property type="entry name" value="Cyclin-like"/>
    <property type="match status" value="2"/>
</dbReference>
<keyword evidence="2" id="KW-0131">Cell cycle</keyword>
<evidence type="ECO:0000259" key="4">
    <source>
        <dbReference type="SMART" id="SM00385"/>
    </source>
</evidence>
<accession>A0AAQ3L0Y3</accession>
<dbReference type="EMBL" id="CP136896">
    <property type="protein sequence ID" value="WOL14987.1"/>
    <property type="molecule type" value="Genomic_DNA"/>
</dbReference>
<evidence type="ECO:0000313" key="6">
    <source>
        <dbReference type="Proteomes" id="UP001327560"/>
    </source>
</evidence>
<dbReference type="InterPro" id="IPR006671">
    <property type="entry name" value="Cyclin_N"/>
</dbReference>
<dbReference type="SUPFAM" id="SSF47954">
    <property type="entry name" value="Cyclin-like"/>
    <property type="match status" value="2"/>
</dbReference>
<name>A0AAQ3L0Y3_9LILI</name>
<dbReference type="Proteomes" id="UP001327560">
    <property type="component" value="Chromosome 7"/>
</dbReference>
<evidence type="ECO:0000256" key="1">
    <source>
        <dbReference type="ARBA" id="ARBA00022618"/>
    </source>
</evidence>
<dbReference type="InterPro" id="IPR036915">
    <property type="entry name" value="Cyclin-like_sf"/>
</dbReference>
<dbReference type="PANTHER" id="PTHR10177">
    <property type="entry name" value="CYCLINS"/>
    <property type="match status" value="1"/>
</dbReference>
<comment type="similarity">
    <text evidence="3">Belongs to the cyclin family.</text>
</comment>
<proteinExistence type="inferred from homology"/>
<evidence type="ECO:0000256" key="2">
    <source>
        <dbReference type="ARBA" id="ARBA00023306"/>
    </source>
</evidence>
<keyword evidence="6" id="KW-1185">Reference proteome</keyword>
<keyword evidence="1" id="KW-0132">Cell division</keyword>
<dbReference type="GO" id="GO:0051301">
    <property type="term" value="P:cell division"/>
    <property type="evidence" value="ECO:0007669"/>
    <property type="project" value="UniProtKB-KW"/>
</dbReference>
<dbReference type="SMART" id="SM00385">
    <property type="entry name" value="CYCLIN"/>
    <property type="match status" value="1"/>
</dbReference>
<dbReference type="Pfam" id="PF00134">
    <property type="entry name" value="Cyclin_N"/>
    <property type="match status" value="1"/>
</dbReference>
<gene>
    <name evidence="5" type="ORF">Cni_G23768</name>
</gene>
<dbReference type="InterPro" id="IPR039361">
    <property type="entry name" value="Cyclin"/>
</dbReference>
<protein>
    <recommendedName>
        <fullName evidence="4">Cyclin-like domain-containing protein</fullName>
    </recommendedName>
</protein>
<organism evidence="5 6">
    <name type="scientific">Canna indica</name>
    <name type="common">Indian-shot</name>
    <dbReference type="NCBI Taxonomy" id="4628"/>
    <lineage>
        <taxon>Eukaryota</taxon>
        <taxon>Viridiplantae</taxon>
        <taxon>Streptophyta</taxon>
        <taxon>Embryophyta</taxon>
        <taxon>Tracheophyta</taxon>
        <taxon>Spermatophyta</taxon>
        <taxon>Magnoliopsida</taxon>
        <taxon>Liliopsida</taxon>
        <taxon>Zingiberales</taxon>
        <taxon>Cannaceae</taxon>
        <taxon>Canna</taxon>
    </lineage>
</organism>
<reference evidence="5 6" key="1">
    <citation type="submission" date="2023-10" db="EMBL/GenBank/DDBJ databases">
        <title>Chromosome-scale genome assembly provides insights into flower coloration mechanisms of Canna indica.</title>
        <authorList>
            <person name="Li C."/>
        </authorList>
    </citation>
    <scope>NUCLEOTIDE SEQUENCE [LARGE SCALE GENOMIC DNA]</scope>
    <source>
        <tissue evidence="5">Flower</tissue>
    </source>
</reference>
<dbReference type="AlphaFoldDB" id="A0AAQ3L0Y3"/>
<dbReference type="InterPro" id="IPR013763">
    <property type="entry name" value="Cyclin-like_dom"/>
</dbReference>
<keyword evidence="3" id="KW-0195">Cyclin</keyword>
<evidence type="ECO:0000313" key="5">
    <source>
        <dbReference type="EMBL" id="WOL14987.1"/>
    </source>
</evidence>
<feature type="domain" description="Cyclin-like" evidence="4">
    <location>
        <begin position="85"/>
        <end position="173"/>
    </location>
</feature>
<evidence type="ECO:0000256" key="3">
    <source>
        <dbReference type="RuleBase" id="RU000383"/>
    </source>
</evidence>
<sequence length="337" mass="37921">MTDNSLCLLCDEEPFFPIQDSPPTSAAAAASSSSSLSAPIISSEDRDSFLTDLLLREHLYAPCRGYHDKLQESSYLPVARTRALRYIILVCRRLNLAIGTAFKAANYLDRFISMNCTVKWEDWMMELLSIACLSIASKMDEVSVPSLHDLQMEDLDRSFQGITIQQMELTVLKMLDWRLACITPYTYVEVFTWGLDHGRTLSITCVIELLLSALLDCRFLVYNPSNLAASALKAVAGSEAGFSLLVQNVISEVNECEKMMREICREGALTNRNDVLPQCCSDSVLSWQTIHDAVGFSSKLHCLTSDDVSEANPLWKKKRKKQVREDYHSAFKIPIHK</sequence>